<dbReference type="Proteomes" id="UP000189940">
    <property type="component" value="Unassembled WGS sequence"/>
</dbReference>
<keyword evidence="3" id="KW-1185">Reference proteome</keyword>
<evidence type="ECO:0000256" key="1">
    <source>
        <dbReference type="SAM" id="Phobius"/>
    </source>
</evidence>
<proteinExistence type="predicted"/>
<sequence>MKTFFIWLFGIVICGFVGALIGEYFGERQVLGFVIGLVSFAFFKLLVVPERTDRYGTGGFDE</sequence>
<keyword evidence="1" id="KW-0472">Membrane</keyword>
<keyword evidence="1" id="KW-0812">Transmembrane</keyword>
<dbReference type="EMBL" id="MWPQ01000039">
    <property type="protein sequence ID" value="OPH83022.1"/>
    <property type="molecule type" value="Genomic_DNA"/>
</dbReference>
<dbReference type="AlphaFoldDB" id="A0A1V4HZL6"/>
<name>A0A1V4HZL6_NITVU</name>
<accession>A0A1V4HZL6</accession>
<comment type="caution">
    <text evidence="2">The sequence shown here is derived from an EMBL/GenBank/DDBJ whole genome shotgun (WGS) entry which is preliminary data.</text>
</comment>
<gene>
    <name evidence="2" type="ORF">B2M20_08500</name>
</gene>
<keyword evidence="1" id="KW-1133">Transmembrane helix</keyword>
<organism evidence="2 3">
    <name type="scientific">Nitrobacter vulgaris</name>
    <dbReference type="NCBI Taxonomy" id="29421"/>
    <lineage>
        <taxon>Bacteria</taxon>
        <taxon>Pseudomonadati</taxon>
        <taxon>Pseudomonadota</taxon>
        <taxon>Alphaproteobacteria</taxon>
        <taxon>Hyphomicrobiales</taxon>
        <taxon>Nitrobacteraceae</taxon>
        <taxon>Nitrobacter</taxon>
    </lineage>
</organism>
<reference evidence="2 3" key="1">
    <citation type="submission" date="2017-02" db="EMBL/GenBank/DDBJ databases">
        <title>Genome sequence of the nitrite-oxidizing bacterium Nitrobacter vulgaris strain Ab1.</title>
        <authorList>
            <person name="Mellbye B.L."/>
            <person name="Davis E.W."/>
            <person name="Spieck E."/>
            <person name="Chang J.H."/>
            <person name="Bottomley P.J."/>
            <person name="Sayavedra-Soto L.A."/>
        </authorList>
    </citation>
    <scope>NUCLEOTIDE SEQUENCE [LARGE SCALE GENOMIC DNA]</scope>
    <source>
        <strain evidence="2 3">Ab1</strain>
    </source>
</reference>
<evidence type="ECO:0000313" key="2">
    <source>
        <dbReference type="EMBL" id="OPH83022.1"/>
    </source>
</evidence>
<dbReference type="RefSeq" id="WP_079446621.1">
    <property type="nucleotide sequence ID" value="NZ_MWPQ01000039.1"/>
</dbReference>
<protein>
    <submittedName>
        <fullName evidence="2">Uncharacterized protein</fullName>
    </submittedName>
</protein>
<evidence type="ECO:0000313" key="3">
    <source>
        <dbReference type="Proteomes" id="UP000189940"/>
    </source>
</evidence>
<feature type="transmembrane region" description="Helical" evidence="1">
    <location>
        <begin position="29"/>
        <end position="47"/>
    </location>
</feature>